<dbReference type="OrthoDB" id="8689761at2"/>
<gene>
    <name evidence="2" type="ORF">FAZ95_33285</name>
</gene>
<dbReference type="AlphaFoldDB" id="A0A4P8J1L7"/>
<evidence type="ECO:0000256" key="1">
    <source>
        <dbReference type="SAM" id="MobiDB-lite"/>
    </source>
</evidence>
<dbReference type="PANTHER" id="PTHR30143">
    <property type="entry name" value="ACID HYDRATASE"/>
    <property type="match status" value="1"/>
</dbReference>
<evidence type="ECO:0008006" key="4">
    <source>
        <dbReference type="Google" id="ProtNLM"/>
    </source>
</evidence>
<dbReference type="EMBL" id="CP040078">
    <property type="protein sequence ID" value="QCP53873.1"/>
    <property type="molecule type" value="Genomic_DNA"/>
</dbReference>
<dbReference type="Proteomes" id="UP000298656">
    <property type="component" value="Chromosome 2"/>
</dbReference>
<dbReference type="InterPro" id="IPR050772">
    <property type="entry name" value="Hydratase-Decarb/MhpD_sf"/>
</dbReference>
<dbReference type="InterPro" id="IPR036663">
    <property type="entry name" value="Fumarylacetoacetase_C_sf"/>
</dbReference>
<accession>A0A4P8J1L7</accession>
<feature type="region of interest" description="Disordered" evidence="1">
    <location>
        <begin position="1"/>
        <end position="27"/>
    </location>
</feature>
<sequence length="274" mass="29587">MRQFDRTDGAQSAFESDSGKETPHTMASMQALAARLVEARRTHTLIDTLADDLLPASPADAYLAQQLTIAALGGGAGYKIGAKTPTDEPQCAPLPASRVFGAKTGVRRADYSRIGLELEIAFSFATDIDNTFAERTDDVLDAIDAMSVVVEVVDSRFKAWPQVDKLAQLADLQNNGALVIGETKRYDRRFDFVAPKVSFHCGDQEIFSGQASNPAGDPRRLVVWLVTRTLQSGQTIPARTLLTTGSYTGIYMAEGPDIVRGTIEGIGSIEFEIA</sequence>
<keyword evidence="3" id="KW-1185">Reference proteome</keyword>
<dbReference type="Gene3D" id="3.90.850.10">
    <property type="entry name" value="Fumarylacetoacetase-like, C-terminal domain"/>
    <property type="match status" value="1"/>
</dbReference>
<name>A0A4P8J1L7_9BURK</name>
<dbReference type="SUPFAM" id="SSF56529">
    <property type="entry name" value="FAH"/>
    <property type="match status" value="1"/>
</dbReference>
<reference evidence="2 3" key="1">
    <citation type="submission" date="2019-05" db="EMBL/GenBank/DDBJ databases">
        <title>Burkholderia sp. DHOD12, isolated from subtropical forest soil.</title>
        <authorList>
            <person name="Gao Z.-H."/>
            <person name="Qiu L.-H."/>
        </authorList>
    </citation>
    <scope>NUCLEOTIDE SEQUENCE [LARGE SCALE GENOMIC DNA]</scope>
    <source>
        <strain evidence="2 3">DHOD12</strain>
    </source>
</reference>
<evidence type="ECO:0000313" key="3">
    <source>
        <dbReference type="Proteomes" id="UP000298656"/>
    </source>
</evidence>
<dbReference type="GO" id="GO:0008684">
    <property type="term" value="F:2-oxopent-4-enoate hydratase activity"/>
    <property type="evidence" value="ECO:0007669"/>
    <property type="project" value="TreeGrafter"/>
</dbReference>
<organism evidence="2 3">
    <name type="scientific">Trinickia violacea</name>
    <dbReference type="NCBI Taxonomy" id="2571746"/>
    <lineage>
        <taxon>Bacteria</taxon>
        <taxon>Pseudomonadati</taxon>
        <taxon>Pseudomonadota</taxon>
        <taxon>Betaproteobacteria</taxon>
        <taxon>Burkholderiales</taxon>
        <taxon>Burkholderiaceae</taxon>
        <taxon>Trinickia</taxon>
    </lineage>
</organism>
<proteinExistence type="predicted"/>
<evidence type="ECO:0000313" key="2">
    <source>
        <dbReference type="EMBL" id="QCP53873.1"/>
    </source>
</evidence>
<protein>
    <recommendedName>
        <fullName evidence="4">2-keto-4-pentenoate hydratase</fullName>
    </recommendedName>
</protein>
<dbReference type="KEGG" id="tvl:FAZ95_33285"/>
<dbReference type="GO" id="GO:0005737">
    <property type="term" value="C:cytoplasm"/>
    <property type="evidence" value="ECO:0007669"/>
    <property type="project" value="TreeGrafter"/>
</dbReference>
<dbReference type="PANTHER" id="PTHR30143:SF0">
    <property type="entry name" value="2-KETO-4-PENTENOATE HYDRATASE"/>
    <property type="match status" value="1"/>
</dbReference>